<evidence type="ECO:0000256" key="1">
    <source>
        <dbReference type="ARBA" id="ARBA00004651"/>
    </source>
</evidence>
<keyword evidence="5 8" id="KW-0812">Transmembrane</keyword>
<sequence length="321" mass="33313">MKKNKISYLLLDYGLLLALLLIIVVVSFISENFFSTNNMLNILRQVSVTGVMALGVSIVIIAGHMDLSIGSILSLSGVVVMTMVNDYSMDGVGVLMALGAGAAVGLINGVIIAAITGKKARTGESFIITYGMQTAIAAFTLLVTNGVYINGKGGGFHSQIGKGMWPIIIFVGMAIVFYLLMNKTPFGRTIYFIGNNEPAARMSGVNVKFYTVAIFVIAGFCAGLAGVILSSRVNAASSTAGNGMELDAIAAVVVGGTALTGGKGGIGRTVLGVVVLGVLQNALHILNVTTYPQMIIRGSIIVLAVLFDVLAGKIKEKGGKV</sequence>
<feature type="transmembrane region" description="Helical" evidence="8">
    <location>
        <begin position="94"/>
        <end position="115"/>
    </location>
</feature>
<keyword evidence="7 8" id="KW-0472">Membrane</keyword>
<dbReference type="PANTHER" id="PTHR32196:SF21">
    <property type="entry name" value="ABC TRANSPORTER PERMEASE PROTEIN YPHD-RELATED"/>
    <property type="match status" value="1"/>
</dbReference>
<feature type="transmembrane region" description="Helical" evidence="8">
    <location>
        <begin position="269"/>
        <end position="288"/>
    </location>
</feature>
<dbReference type="Pfam" id="PF02653">
    <property type="entry name" value="BPD_transp_2"/>
    <property type="match status" value="1"/>
</dbReference>
<dbReference type="PANTHER" id="PTHR32196">
    <property type="entry name" value="ABC TRANSPORTER PERMEASE PROTEIN YPHD-RELATED-RELATED"/>
    <property type="match status" value="1"/>
</dbReference>
<evidence type="ECO:0000256" key="2">
    <source>
        <dbReference type="ARBA" id="ARBA00022448"/>
    </source>
</evidence>
<evidence type="ECO:0000256" key="8">
    <source>
        <dbReference type="SAM" id="Phobius"/>
    </source>
</evidence>
<feature type="transmembrane region" description="Helical" evidence="8">
    <location>
        <begin position="209"/>
        <end position="231"/>
    </location>
</feature>
<reference evidence="9 10" key="1">
    <citation type="submission" date="2021-06" db="EMBL/GenBank/DDBJ databases">
        <title>Faecalicatena sp. nov. isolated from porcine feces.</title>
        <authorList>
            <person name="Oh B.S."/>
            <person name="Lee J.H."/>
        </authorList>
    </citation>
    <scope>NUCLEOTIDE SEQUENCE [LARGE SCALE GENOMIC DNA]</scope>
    <source>
        <strain evidence="9 10">AGMB00832</strain>
    </source>
</reference>
<keyword evidence="6 8" id="KW-1133">Transmembrane helix</keyword>
<keyword evidence="10" id="KW-1185">Reference proteome</keyword>
<accession>A0ABS6D467</accession>
<comment type="caution">
    <text evidence="9">The sequence shown here is derived from an EMBL/GenBank/DDBJ whole genome shotgun (WGS) entry which is preliminary data.</text>
</comment>
<feature type="transmembrane region" description="Helical" evidence="8">
    <location>
        <begin position="42"/>
        <end position="62"/>
    </location>
</feature>
<dbReference type="Proteomes" id="UP000723714">
    <property type="component" value="Unassembled WGS sequence"/>
</dbReference>
<organism evidence="9 10">
    <name type="scientific">Faecalicatena faecalis</name>
    <dbReference type="NCBI Taxonomy" id="2726362"/>
    <lineage>
        <taxon>Bacteria</taxon>
        <taxon>Bacillati</taxon>
        <taxon>Bacillota</taxon>
        <taxon>Clostridia</taxon>
        <taxon>Lachnospirales</taxon>
        <taxon>Lachnospiraceae</taxon>
        <taxon>Faecalicatena</taxon>
    </lineage>
</organism>
<feature type="transmembrane region" description="Helical" evidence="8">
    <location>
        <begin position="127"/>
        <end position="151"/>
    </location>
</feature>
<evidence type="ECO:0000313" key="10">
    <source>
        <dbReference type="Proteomes" id="UP000723714"/>
    </source>
</evidence>
<evidence type="ECO:0000313" key="9">
    <source>
        <dbReference type="EMBL" id="MBU3876271.1"/>
    </source>
</evidence>
<keyword evidence="2" id="KW-0813">Transport</keyword>
<evidence type="ECO:0000256" key="6">
    <source>
        <dbReference type="ARBA" id="ARBA00022989"/>
    </source>
</evidence>
<feature type="transmembrane region" description="Helical" evidence="8">
    <location>
        <begin position="294"/>
        <end position="311"/>
    </location>
</feature>
<proteinExistence type="predicted"/>
<evidence type="ECO:0000256" key="5">
    <source>
        <dbReference type="ARBA" id="ARBA00022692"/>
    </source>
</evidence>
<feature type="transmembrane region" description="Helical" evidence="8">
    <location>
        <begin position="163"/>
        <end position="181"/>
    </location>
</feature>
<evidence type="ECO:0000256" key="4">
    <source>
        <dbReference type="ARBA" id="ARBA00022519"/>
    </source>
</evidence>
<evidence type="ECO:0000256" key="3">
    <source>
        <dbReference type="ARBA" id="ARBA00022475"/>
    </source>
</evidence>
<keyword evidence="4" id="KW-0997">Cell inner membrane</keyword>
<dbReference type="InterPro" id="IPR001851">
    <property type="entry name" value="ABC_transp_permease"/>
</dbReference>
<comment type="subcellular location">
    <subcellularLocation>
        <location evidence="1">Cell membrane</location>
        <topology evidence="1">Multi-pass membrane protein</topology>
    </subcellularLocation>
</comment>
<dbReference type="RefSeq" id="WP_216241390.1">
    <property type="nucleotide sequence ID" value="NZ_JABACJ020000008.1"/>
</dbReference>
<dbReference type="EMBL" id="JABACJ020000008">
    <property type="protein sequence ID" value="MBU3876271.1"/>
    <property type="molecule type" value="Genomic_DNA"/>
</dbReference>
<dbReference type="CDD" id="cd06579">
    <property type="entry name" value="TM_PBP1_transp_AraH_like"/>
    <property type="match status" value="1"/>
</dbReference>
<name>A0ABS6D467_9FIRM</name>
<evidence type="ECO:0000256" key="7">
    <source>
        <dbReference type="ARBA" id="ARBA00023136"/>
    </source>
</evidence>
<feature type="transmembrane region" description="Helical" evidence="8">
    <location>
        <begin position="7"/>
        <end position="30"/>
    </location>
</feature>
<gene>
    <name evidence="9" type="ORF">HGO97_010645</name>
</gene>
<protein>
    <submittedName>
        <fullName evidence="9">ABC transporter permease</fullName>
    </submittedName>
</protein>
<keyword evidence="3" id="KW-1003">Cell membrane</keyword>
<feature type="transmembrane region" description="Helical" evidence="8">
    <location>
        <begin position="69"/>
        <end position="88"/>
    </location>
</feature>